<comment type="caution">
    <text evidence="2">The sequence shown here is derived from an EMBL/GenBank/DDBJ whole genome shotgun (WGS) entry which is preliminary data.</text>
</comment>
<feature type="region of interest" description="Disordered" evidence="1">
    <location>
        <begin position="580"/>
        <end position="615"/>
    </location>
</feature>
<reference evidence="2 3" key="1">
    <citation type="journal article" date="2015" name="Plant Cell">
        <title>Oil accumulation by the oleaginous diatom Fistulifera solaris as revealed by the genome and transcriptome.</title>
        <authorList>
            <person name="Tanaka T."/>
            <person name="Maeda Y."/>
            <person name="Veluchamy A."/>
            <person name="Tanaka M."/>
            <person name="Abida H."/>
            <person name="Marechal E."/>
            <person name="Bowler C."/>
            <person name="Muto M."/>
            <person name="Sunaga Y."/>
            <person name="Tanaka M."/>
            <person name="Yoshino T."/>
            <person name="Taniguchi T."/>
            <person name="Fukuda Y."/>
            <person name="Nemoto M."/>
            <person name="Matsumoto M."/>
            <person name="Wong P.S."/>
            <person name="Aburatani S."/>
            <person name="Fujibuchi W."/>
        </authorList>
    </citation>
    <scope>NUCLEOTIDE SEQUENCE [LARGE SCALE GENOMIC DNA]</scope>
    <source>
        <strain evidence="2 3">JPCC DA0580</strain>
    </source>
</reference>
<dbReference type="Proteomes" id="UP000198406">
    <property type="component" value="Unassembled WGS sequence"/>
</dbReference>
<keyword evidence="3" id="KW-1185">Reference proteome</keyword>
<feature type="region of interest" description="Disordered" evidence="1">
    <location>
        <begin position="505"/>
        <end position="554"/>
    </location>
</feature>
<name>A0A1Z5JM79_FISSO</name>
<feature type="compositionally biased region" description="Low complexity" evidence="1">
    <location>
        <begin position="603"/>
        <end position="614"/>
    </location>
</feature>
<evidence type="ECO:0000313" key="3">
    <source>
        <dbReference type="Proteomes" id="UP000198406"/>
    </source>
</evidence>
<gene>
    <name evidence="2" type="ORF">FisN_12Lh183</name>
</gene>
<dbReference type="PANTHER" id="PTHR39666">
    <property type="entry name" value="RANBP2-TYPE DOMAIN-CONTAINING PROTEIN"/>
    <property type="match status" value="1"/>
</dbReference>
<proteinExistence type="predicted"/>
<feature type="region of interest" description="Disordered" evidence="1">
    <location>
        <begin position="761"/>
        <end position="792"/>
    </location>
</feature>
<feature type="region of interest" description="Disordered" evidence="1">
    <location>
        <begin position="337"/>
        <end position="399"/>
    </location>
</feature>
<accession>A0A1Z5JM79</accession>
<dbReference type="PANTHER" id="PTHR39666:SF1">
    <property type="entry name" value="NUCLEAR PORE COMPLEX NUP2_50_61 DOMAIN-CONTAINING PROTEIN"/>
    <property type="match status" value="1"/>
</dbReference>
<dbReference type="EMBL" id="BDSP01000087">
    <property type="protein sequence ID" value="GAX15123.1"/>
    <property type="molecule type" value="Genomic_DNA"/>
</dbReference>
<dbReference type="OrthoDB" id="49668at2759"/>
<dbReference type="AlphaFoldDB" id="A0A1Z5JM79"/>
<evidence type="ECO:0000313" key="2">
    <source>
        <dbReference type="EMBL" id="GAX15123.1"/>
    </source>
</evidence>
<feature type="compositionally biased region" description="Polar residues" evidence="1">
    <location>
        <begin position="508"/>
        <end position="529"/>
    </location>
</feature>
<dbReference type="InParanoid" id="A0A1Z5JM79"/>
<protein>
    <submittedName>
        <fullName evidence="2">Uncharacterized protein</fullName>
    </submittedName>
</protein>
<evidence type="ECO:0000256" key="1">
    <source>
        <dbReference type="SAM" id="MobiDB-lite"/>
    </source>
</evidence>
<sequence length="792" mass="84882">MEERLEVLSQMRSKNDDSELKAAISTVAKNNHELLVSFSNIQSSLLHQKQRGVKMLSHKATASMRVNECEKYLTSFLASEIDSASLLKVQPLDVESESRRREISSAAMTLHRSIIALKSRAKLLHELQEVDGDMRLLVTINETRKKLQAVEEDATRVERRIRNAVDCGQDIKNRLPSHRTTKDRSIQAGKGNYKNEVNWKNVENHLSTFSEMPRKTKLELSLESQIVKKKSLDERKPLLSSTGKHNKKQLQLFSPPISLHPRAGWDEPSTVDQAKMQALTYSAPSQLKSFAIDSAARGALSDFGTTPERVRDAFAVSNNTGSIEARNESLSSKIPIRDLASKSPRSKLSESPSKKDGLKPSKIIDFPNESFKSTFTLKDDSDPPLSFSHPKDAPAETSEENTFGLKSMHGLGTMLFTDTKKSGTKSSLFEIQPSGSADQVDFHKLLTEFYTEHNASKLSEVSTVLLKYKGRESEMFAKLAKRYGVANPLENRSDVSISADKSNALFPSEQTSNAQMPFQQKPSTSQSPFGGSKMASSASTLGSPGLSGSSIQDSKPVFGGFGSTSTSNFGSSTTSPLPFGGNTGFSASQSPFSAPPSNTPFGSASITQAQSTSAPMFNGKSARELLIEFYRNHNPAKVEEADRLLEKYHGNEEALFRNLAKKYNLDPSIFGLTSPPAPAPGGFGSHSSLGTGGLGGITAFGGVASTPTPFGSSGFGSASPLGQSSVFGSAPVTASNTPSGSVFGSAAGSTSFGASGFGSLAQSSPSQGFGSFGSPQPTATFGASSPFGAPRR</sequence>
<feature type="compositionally biased region" description="Low complexity" evidence="1">
    <location>
        <begin position="761"/>
        <end position="777"/>
    </location>
</feature>
<feature type="compositionally biased region" description="Low complexity" evidence="1">
    <location>
        <begin position="535"/>
        <end position="550"/>
    </location>
</feature>
<organism evidence="2 3">
    <name type="scientific">Fistulifera solaris</name>
    <name type="common">Oleaginous diatom</name>
    <dbReference type="NCBI Taxonomy" id="1519565"/>
    <lineage>
        <taxon>Eukaryota</taxon>
        <taxon>Sar</taxon>
        <taxon>Stramenopiles</taxon>
        <taxon>Ochrophyta</taxon>
        <taxon>Bacillariophyta</taxon>
        <taxon>Bacillariophyceae</taxon>
        <taxon>Bacillariophycidae</taxon>
        <taxon>Naviculales</taxon>
        <taxon>Naviculaceae</taxon>
        <taxon>Fistulifera</taxon>
    </lineage>
</organism>